<reference evidence="2 3" key="1">
    <citation type="submission" date="2020-08" db="EMBL/GenBank/DDBJ databases">
        <title>Genomic Encyclopedia of Type Strains, Phase IV (KMG-IV): sequencing the most valuable type-strain genomes for metagenomic binning, comparative biology and taxonomic classification.</title>
        <authorList>
            <person name="Goeker M."/>
        </authorList>
    </citation>
    <scope>NUCLEOTIDE SEQUENCE [LARGE SCALE GENOMIC DNA]</scope>
    <source>
        <strain evidence="2 3">DSM 17498</strain>
    </source>
</reference>
<protein>
    <submittedName>
        <fullName evidence="2">Uncharacterized protein</fullName>
    </submittedName>
</protein>
<proteinExistence type="predicted"/>
<gene>
    <name evidence="2" type="ORF">HNQ36_001799</name>
</gene>
<evidence type="ECO:0000256" key="1">
    <source>
        <dbReference type="SAM" id="MobiDB-lite"/>
    </source>
</evidence>
<sequence length="151" mass="16133">MRARKIDPVIDAGIWKRVAIVIAIVILVALVMIAGAKAQTTLPEIFVSPPDLPPKSVLGAGQKGSRDGEAGNDGKADGNQSLKEINEQLRRKTDETNPVLNTPPLDAHSPDTKTGIVNIPGVQQQYGLNFGHSATPFRPPPSTFNTPLGRR</sequence>
<feature type="region of interest" description="Disordered" evidence="1">
    <location>
        <begin position="48"/>
        <end position="151"/>
    </location>
</feature>
<feature type="compositionally biased region" description="Basic and acidic residues" evidence="1">
    <location>
        <begin position="64"/>
        <end position="76"/>
    </location>
</feature>
<comment type="caution">
    <text evidence="2">The sequence shown here is derived from an EMBL/GenBank/DDBJ whole genome shotgun (WGS) entry which is preliminary data.</text>
</comment>
<dbReference type="EMBL" id="JACHIJ010000002">
    <property type="protein sequence ID" value="MBB5051845.1"/>
    <property type="molecule type" value="Genomic_DNA"/>
</dbReference>
<evidence type="ECO:0000313" key="2">
    <source>
        <dbReference type="EMBL" id="MBB5051845.1"/>
    </source>
</evidence>
<feature type="compositionally biased region" description="Basic and acidic residues" evidence="1">
    <location>
        <begin position="84"/>
        <end position="95"/>
    </location>
</feature>
<name>A0A840MVS1_9BRAD</name>
<organism evidence="2 3">
    <name type="scientific">Afipia massiliensis</name>
    <dbReference type="NCBI Taxonomy" id="211460"/>
    <lineage>
        <taxon>Bacteria</taxon>
        <taxon>Pseudomonadati</taxon>
        <taxon>Pseudomonadota</taxon>
        <taxon>Alphaproteobacteria</taxon>
        <taxon>Hyphomicrobiales</taxon>
        <taxon>Nitrobacteraceae</taxon>
        <taxon>Afipia</taxon>
    </lineage>
</organism>
<dbReference type="AlphaFoldDB" id="A0A840MVS1"/>
<dbReference type="Proteomes" id="UP000521227">
    <property type="component" value="Unassembled WGS sequence"/>
</dbReference>
<accession>A0A840MVS1</accession>
<evidence type="ECO:0000313" key="3">
    <source>
        <dbReference type="Proteomes" id="UP000521227"/>
    </source>
</evidence>
<dbReference type="RefSeq" id="WP_024921609.1">
    <property type="nucleotide sequence ID" value="NZ_JACHIJ010000002.1"/>
</dbReference>